<feature type="region of interest" description="Disordered" evidence="1">
    <location>
        <begin position="1"/>
        <end position="91"/>
    </location>
</feature>
<reference evidence="2" key="1">
    <citation type="journal article" date="2019" name="bioRxiv">
        <title>The Genome of the Zebra Mussel, Dreissena polymorpha: A Resource for Invasive Species Research.</title>
        <authorList>
            <person name="McCartney M.A."/>
            <person name="Auch B."/>
            <person name="Kono T."/>
            <person name="Mallez S."/>
            <person name="Zhang Y."/>
            <person name="Obille A."/>
            <person name="Becker A."/>
            <person name="Abrahante J.E."/>
            <person name="Garbe J."/>
            <person name="Badalamenti J.P."/>
            <person name="Herman A."/>
            <person name="Mangelson H."/>
            <person name="Liachko I."/>
            <person name="Sullivan S."/>
            <person name="Sone E.D."/>
            <person name="Koren S."/>
            <person name="Silverstein K.A.T."/>
            <person name="Beckman K.B."/>
            <person name="Gohl D.M."/>
        </authorList>
    </citation>
    <scope>NUCLEOTIDE SEQUENCE</scope>
    <source>
        <strain evidence="2">Duluth1</strain>
        <tissue evidence="2">Whole animal</tissue>
    </source>
</reference>
<evidence type="ECO:0000313" key="2">
    <source>
        <dbReference type="EMBL" id="KAH3730219.1"/>
    </source>
</evidence>
<reference evidence="2" key="2">
    <citation type="submission" date="2020-11" db="EMBL/GenBank/DDBJ databases">
        <authorList>
            <person name="McCartney M.A."/>
            <person name="Auch B."/>
            <person name="Kono T."/>
            <person name="Mallez S."/>
            <person name="Becker A."/>
            <person name="Gohl D.M."/>
            <person name="Silverstein K.A.T."/>
            <person name="Koren S."/>
            <person name="Bechman K.B."/>
            <person name="Herman A."/>
            <person name="Abrahante J.E."/>
            <person name="Garbe J."/>
        </authorList>
    </citation>
    <scope>NUCLEOTIDE SEQUENCE</scope>
    <source>
        <strain evidence="2">Duluth1</strain>
        <tissue evidence="2">Whole animal</tissue>
    </source>
</reference>
<dbReference type="AlphaFoldDB" id="A0A9D4CR93"/>
<name>A0A9D4CR93_DREPO</name>
<feature type="compositionally biased region" description="Basic and acidic residues" evidence="1">
    <location>
        <begin position="46"/>
        <end position="56"/>
    </location>
</feature>
<dbReference type="Proteomes" id="UP000828390">
    <property type="component" value="Unassembled WGS sequence"/>
</dbReference>
<protein>
    <submittedName>
        <fullName evidence="2">Uncharacterized protein</fullName>
    </submittedName>
</protein>
<keyword evidence="3" id="KW-1185">Reference proteome</keyword>
<proteinExistence type="predicted"/>
<evidence type="ECO:0000313" key="3">
    <source>
        <dbReference type="Proteomes" id="UP000828390"/>
    </source>
</evidence>
<organism evidence="2 3">
    <name type="scientific">Dreissena polymorpha</name>
    <name type="common">Zebra mussel</name>
    <name type="synonym">Mytilus polymorpha</name>
    <dbReference type="NCBI Taxonomy" id="45954"/>
    <lineage>
        <taxon>Eukaryota</taxon>
        <taxon>Metazoa</taxon>
        <taxon>Spiralia</taxon>
        <taxon>Lophotrochozoa</taxon>
        <taxon>Mollusca</taxon>
        <taxon>Bivalvia</taxon>
        <taxon>Autobranchia</taxon>
        <taxon>Heteroconchia</taxon>
        <taxon>Euheterodonta</taxon>
        <taxon>Imparidentia</taxon>
        <taxon>Neoheterodontei</taxon>
        <taxon>Myida</taxon>
        <taxon>Dreissenoidea</taxon>
        <taxon>Dreissenidae</taxon>
        <taxon>Dreissena</taxon>
    </lineage>
</organism>
<sequence length="223" mass="24071">MATAILRSISGDNTGHEMTGTSSGTRPVTGEQSGHRSMALVNGDRSPVRGTEDKSGPRHRGPVRSPVICHRGRGRSPVKSTGHRSMAPVIGPWHRSTLTGQVTLHGSLTGHRSEIEIDVVLHHRTILPLLSHLHRMLLCRQQIPTIWVDVGHALLYRAVFIPDVDMVVTDHLHAHGDATLGDITPIAADLVLGMAGINVVDKLHVGIVVQTILIGLSNIFFSD</sequence>
<accession>A0A9D4CR93</accession>
<evidence type="ECO:0000256" key="1">
    <source>
        <dbReference type="SAM" id="MobiDB-lite"/>
    </source>
</evidence>
<gene>
    <name evidence="2" type="ORF">DPMN_056200</name>
</gene>
<feature type="compositionally biased region" description="Polar residues" evidence="1">
    <location>
        <begin position="19"/>
        <end position="32"/>
    </location>
</feature>
<comment type="caution">
    <text evidence="2">The sequence shown here is derived from an EMBL/GenBank/DDBJ whole genome shotgun (WGS) entry which is preliminary data.</text>
</comment>
<dbReference type="EMBL" id="JAIWYP010000012">
    <property type="protein sequence ID" value="KAH3730219.1"/>
    <property type="molecule type" value="Genomic_DNA"/>
</dbReference>